<evidence type="ECO:0000313" key="2">
    <source>
        <dbReference type="EMBL" id="QPS02828.1"/>
    </source>
</evidence>
<evidence type="ECO:0000256" key="1">
    <source>
        <dbReference type="SAM" id="MobiDB-lite"/>
    </source>
</evidence>
<dbReference type="Proteomes" id="UP000254227">
    <property type="component" value="Unassembled WGS sequence"/>
</dbReference>
<dbReference type="EMBL" id="CP065666">
    <property type="protein sequence ID" value="QPS02828.1"/>
    <property type="molecule type" value="Genomic_DNA"/>
</dbReference>
<accession>A0A380TUD8</accession>
<proteinExistence type="predicted"/>
<feature type="region of interest" description="Disordered" evidence="1">
    <location>
        <begin position="400"/>
        <end position="432"/>
    </location>
</feature>
<dbReference type="Proteomes" id="UP000595107">
    <property type="component" value="Chromosome"/>
</dbReference>
<dbReference type="InterPro" id="IPR006427">
    <property type="entry name" value="Portal_HK97"/>
</dbReference>
<dbReference type="AlphaFoldDB" id="A0A380TUD8"/>
<organism evidence="3 4">
    <name type="scientific">Acinetobacter johnsonii</name>
    <dbReference type="NCBI Taxonomy" id="40214"/>
    <lineage>
        <taxon>Bacteria</taxon>
        <taxon>Pseudomonadati</taxon>
        <taxon>Pseudomonadota</taxon>
        <taxon>Gammaproteobacteria</taxon>
        <taxon>Moraxellales</taxon>
        <taxon>Moraxellaceae</taxon>
        <taxon>Acinetobacter</taxon>
    </lineage>
</organism>
<sequence>MGIFGNLFKKKSLQGVHSGSGWHSMFVHEPYSGAWQKNDELTREDVTAHHAVFSCVSLISQDIGKMPIQLKRHEKGVLVNADIPSKFRVLKKPNRFQIWQQFSEHWTTSLLLRGNTYVLKRRDIFGEVTELVVLNPDLCKPLIDDNGNVFYQLGNDRLTQTDSVVIPASEIIHDRINCFYHPLVGLTPIMACSLAAGQGIEIQRNSRNLFRNNSRPSGVLTTPGSITNEKAAELRKQWNANYSGANLGGTAVLGDGVTFQTITVSAADSQLIEQLKMTAEIICSVFHVPLFKVGLGPTPTVKISDLNEIYYSDCLQSPIEARENLLDDGLGLKDSGLEAFLDINVLIRMDSTSQMARLKEGVGAAILTPNEARVEVGLLPIVGGDTVYMQQQNFSLEALSKRDQREDPFNTSSTTKADQKPPDLPENNSEKSLYKGVFKSESRYEKGCFVTHKGSLWHCEKGHSGEFDHENFKLAQKKWGET</sequence>
<name>A0A380TUD8_ACIJO</name>
<reference evidence="3 4" key="1">
    <citation type="submission" date="2018-06" db="EMBL/GenBank/DDBJ databases">
        <authorList>
            <consortium name="Pathogen Informatics"/>
            <person name="Doyle S."/>
        </authorList>
    </citation>
    <scope>NUCLEOTIDE SEQUENCE [LARGE SCALE GENOMIC DNA]</scope>
    <source>
        <strain evidence="3 4">NCTC10308</strain>
    </source>
</reference>
<evidence type="ECO:0000313" key="4">
    <source>
        <dbReference type="Proteomes" id="UP000254227"/>
    </source>
</evidence>
<feature type="compositionally biased region" description="Basic and acidic residues" evidence="1">
    <location>
        <begin position="417"/>
        <end position="432"/>
    </location>
</feature>
<evidence type="ECO:0000313" key="5">
    <source>
        <dbReference type="Proteomes" id="UP000595107"/>
    </source>
</evidence>
<dbReference type="RefSeq" id="WP_004694110.1">
    <property type="nucleotide sequence ID" value="NZ_BBTB01000062.1"/>
</dbReference>
<gene>
    <name evidence="2" type="ORF">I6G67_11320</name>
    <name evidence="3" type="ORF">NCTC10308_00457</name>
</gene>
<dbReference type="Pfam" id="PF04860">
    <property type="entry name" value="Phage_portal"/>
    <property type="match status" value="1"/>
</dbReference>
<dbReference type="InterPro" id="IPR006944">
    <property type="entry name" value="Phage/GTA_portal"/>
</dbReference>
<dbReference type="NCBIfam" id="TIGR01537">
    <property type="entry name" value="portal_HK97"/>
    <property type="match status" value="1"/>
</dbReference>
<dbReference type="EMBL" id="UFRV01000006">
    <property type="protein sequence ID" value="SUT91377.1"/>
    <property type="molecule type" value="Genomic_DNA"/>
</dbReference>
<evidence type="ECO:0000313" key="3">
    <source>
        <dbReference type="EMBL" id="SUT91377.1"/>
    </source>
</evidence>
<protein>
    <submittedName>
        <fullName evidence="2 3">Portal protein</fullName>
    </submittedName>
</protein>
<reference evidence="2 5" key="2">
    <citation type="submission" date="2020-12" db="EMBL/GenBank/DDBJ databases">
        <title>FDA dAtabase for Regulatory Grade micrObial Sequences (FDA-ARGOS): Supporting development and validation of Infectious Disease Dx tests.</title>
        <authorList>
            <person name="Sproer C."/>
            <person name="Gronow S."/>
            <person name="Severitt S."/>
            <person name="Schroder I."/>
            <person name="Tallon L."/>
            <person name="Sadzewicz L."/>
            <person name="Zhao X."/>
            <person name="Boylan J."/>
            <person name="Ott S."/>
            <person name="Bowen H."/>
            <person name="Vavikolanu K."/>
            <person name="Mehta A."/>
            <person name="Aluvathingal J."/>
            <person name="Nadendla S."/>
            <person name="Lowell S."/>
            <person name="Myers T."/>
            <person name="Yan Y."/>
            <person name="Sichtig H."/>
        </authorList>
    </citation>
    <scope>NUCLEOTIDE SEQUENCE [LARGE SCALE GENOMIC DNA]</scope>
    <source>
        <strain evidence="2 5">FDAARGOS_910</strain>
    </source>
</reference>